<organism evidence="7 8">
    <name type="scientific">Saccharata proteae CBS 121410</name>
    <dbReference type="NCBI Taxonomy" id="1314787"/>
    <lineage>
        <taxon>Eukaryota</taxon>
        <taxon>Fungi</taxon>
        <taxon>Dikarya</taxon>
        <taxon>Ascomycota</taxon>
        <taxon>Pezizomycotina</taxon>
        <taxon>Dothideomycetes</taxon>
        <taxon>Dothideomycetes incertae sedis</taxon>
        <taxon>Botryosphaeriales</taxon>
        <taxon>Saccharataceae</taxon>
        <taxon>Saccharata</taxon>
    </lineage>
</organism>
<evidence type="ECO:0008006" key="9">
    <source>
        <dbReference type="Google" id="ProtNLM"/>
    </source>
</evidence>
<comment type="subcellular location">
    <subcellularLocation>
        <location evidence="1">Endomembrane system</location>
    </subcellularLocation>
</comment>
<keyword evidence="5" id="KW-0449">Lipoprotein</keyword>
<feature type="compositionally biased region" description="Polar residues" evidence="6">
    <location>
        <begin position="14"/>
        <end position="26"/>
    </location>
</feature>
<reference evidence="7" key="1">
    <citation type="journal article" date="2020" name="Stud. Mycol.">
        <title>101 Dothideomycetes genomes: a test case for predicting lifestyles and emergence of pathogens.</title>
        <authorList>
            <person name="Haridas S."/>
            <person name="Albert R."/>
            <person name="Binder M."/>
            <person name="Bloem J."/>
            <person name="Labutti K."/>
            <person name="Salamov A."/>
            <person name="Andreopoulos B."/>
            <person name="Baker S."/>
            <person name="Barry K."/>
            <person name="Bills G."/>
            <person name="Bluhm B."/>
            <person name="Cannon C."/>
            <person name="Castanera R."/>
            <person name="Culley D."/>
            <person name="Daum C."/>
            <person name="Ezra D."/>
            <person name="Gonzalez J."/>
            <person name="Henrissat B."/>
            <person name="Kuo A."/>
            <person name="Liang C."/>
            <person name="Lipzen A."/>
            <person name="Lutzoni F."/>
            <person name="Magnuson J."/>
            <person name="Mondo S."/>
            <person name="Nolan M."/>
            <person name="Ohm R."/>
            <person name="Pangilinan J."/>
            <person name="Park H.-J."/>
            <person name="Ramirez L."/>
            <person name="Alfaro M."/>
            <person name="Sun H."/>
            <person name="Tritt A."/>
            <person name="Yoshinaga Y."/>
            <person name="Zwiers L.-H."/>
            <person name="Turgeon B."/>
            <person name="Goodwin S."/>
            <person name="Spatafora J."/>
            <person name="Crous P."/>
            <person name="Grigoriev I."/>
        </authorList>
    </citation>
    <scope>NUCLEOTIDE SEQUENCE</scope>
    <source>
        <strain evidence="7">CBS 121410</strain>
    </source>
</reference>
<dbReference type="SMART" id="SM01262">
    <property type="entry name" value="LAMTOR"/>
    <property type="match status" value="1"/>
</dbReference>
<evidence type="ECO:0000256" key="5">
    <source>
        <dbReference type="ARBA" id="ARBA00023288"/>
    </source>
</evidence>
<sequence length="166" mass="18381">MGVCASCLGLGRRASQSEPSDTSQLLSDPYQPQYGSVHAVGQPNGSQLDPEEIRRQRDALERICAQTSEYLIDVSHSAKPDKMSVMFADYSRLFMERFPPNPYPDSRPSSSSTMAEQDEAAWLADVIGSDGDEGHWDQVKPVDFGALTIHFEEMMGSERRPSPVRA</sequence>
<evidence type="ECO:0000256" key="4">
    <source>
        <dbReference type="ARBA" id="ARBA00023139"/>
    </source>
</evidence>
<dbReference type="Proteomes" id="UP000799776">
    <property type="component" value="Unassembled WGS sequence"/>
</dbReference>
<keyword evidence="8" id="KW-1185">Reference proteome</keyword>
<keyword evidence="3" id="KW-0472">Membrane</keyword>
<feature type="region of interest" description="Disordered" evidence="6">
    <location>
        <begin position="12"/>
        <end position="51"/>
    </location>
</feature>
<dbReference type="AlphaFoldDB" id="A0A9P4I564"/>
<proteinExistence type="predicted"/>
<dbReference type="GO" id="GO:0001919">
    <property type="term" value="P:regulation of receptor recycling"/>
    <property type="evidence" value="ECO:0007669"/>
    <property type="project" value="InterPro"/>
</dbReference>
<accession>A0A9P4I564</accession>
<evidence type="ECO:0000256" key="1">
    <source>
        <dbReference type="ARBA" id="ARBA00004308"/>
    </source>
</evidence>
<dbReference type="GO" id="GO:0071230">
    <property type="term" value="P:cellular response to amino acid stimulus"/>
    <property type="evidence" value="ECO:0007669"/>
    <property type="project" value="InterPro"/>
</dbReference>
<protein>
    <recommendedName>
        <fullName evidence="9">Late endosomal/lysosomal adaptor and MAPK and MTOR activator domain-containing protein</fullName>
    </recommendedName>
</protein>
<dbReference type="GO" id="GO:0043410">
    <property type="term" value="P:positive regulation of MAPK cascade"/>
    <property type="evidence" value="ECO:0007669"/>
    <property type="project" value="InterPro"/>
</dbReference>
<evidence type="ECO:0000256" key="3">
    <source>
        <dbReference type="ARBA" id="ARBA00023136"/>
    </source>
</evidence>
<keyword evidence="4" id="KW-0564">Palmitate</keyword>
<dbReference type="GO" id="GO:0032008">
    <property type="term" value="P:positive regulation of TOR signaling"/>
    <property type="evidence" value="ECO:0007669"/>
    <property type="project" value="InterPro"/>
</dbReference>
<feature type="region of interest" description="Disordered" evidence="6">
    <location>
        <begin position="99"/>
        <end position="119"/>
    </location>
</feature>
<dbReference type="GO" id="GO:0045121">
    <property type="term" value="C:membrane raft"/>
    <property type="evidence" value="ECO:0007669"/>
    <property type="project" value="InterPro"/>
</dbReference>
<evidence type="ECO:0000313" key="8">
    <source>
        <dbReference type="Proteomes" id="UP000799776"/>
    </source>
</evidence>
<dbReference type="GO" id="GO:0016197">
    <property type="term" value="P:endosomal transport"/>
    <property type="evidence" value="ECO:0007669"/>
    <property type="project" value="InterPro"/>
</dbReference>
<evidence type="ECO:0000256" key="6">
    <source>
        <dbReference type="SAM" id="MobiDB-lite"/>
    </source>
</evidence>
<name>A0A9P4I564_9PEZI</name>
<dbReference type="GO" id="GO:0071986">
    <property type="term" value="C:Ragulator complex"/>
    <property type="evidence" value="ECO:0007669"/>
    <property type="project" value="InterPro"/>
</dbReference>
<dbReference type="GO" id="GO:0031902">
    <property type="term" value="C:late endosome membrane"/>
    <property type="evidence" value="ECO:0007669"/>
    <property type="project" value="InterPro"/>
</dbReference>
<keyword evidence="2" id="KW-0519">Myristate</keyword>
<comment type="caution">
    <text evidence="7">The sequence shown here is derived from an EMBL/GenBank/DDBJ whole genome shotgun (WGS) entry which is preliminary data.</text>
</comment>
<dbReference type="InterPro" id="IPR028209">
    <property type="entry name" value="LAMTOR1/MEH1"/>
</dbReference>
<evidence type="ECO:0000313" key="7">
    <source>
        <dbReference type="EMBL" id="KAF2092011.1"/>
    </source>
</evidence>
<gene>
    <name evidence="7" type="ORF">K490DRAFT_32116</name>
</gene>
<evidence type="ECO:0000256" key="2">
    <source>
        <dbReference type="ARBA" id="ARBA00022707"/>
    </source>
</evidence>
<dbReference type="Pfam" id="PF15454">
    <property type="entry name" value="LAMTOR"/>
    <property type="match status" value="1"/>
</dbReference>
<dbReference type="EMBL" id="ML978711">
    <property type="protein sequence ID" value="KAF2092011.1"/>
    <property type="molecule type" value="Genomic_DNA"/>
</dbReference>
<dbReference type="OrthoDB" id="5299893at2759"/>